<evidence type="ECO:0000256" key="5">
    <source>
        <dbReference type="ARBA" id="ARBA00023288"/>
    </source>
</evidence>
<gene>
    <name evidence="7" type="ORF">SDC9_71105</name>
</gene>
<dbReference type="PANTHER" id="PTHR34296">
    <property type="entry name" value="TRANSCRIPTIONAL ACTIVATOR PROTEIN MED"/>
    <property type="match status" value="1"/>
</dbReference>
<name>A0A644Y7P8_9ZZZZ</name>
<dbReference type="Gene3D" id="3.40.50.2300">
    <property type="match status" value="2"/>
</dbReference>
<sequence>MKKVLAWLLVLLMALSALGCSTPAPAATEATAEPAAEAQTATEAPAEAAATEAPDYSKLRIVALLPGTITDNGWNYICYDAIKQIGEKYGCTAEYIENIAVSDMGEYLNMYGEDGYDMVIVHGAQFESAVTEIAPNYPNTKFCLSYGFKIDGSTDANLKDIPNLAYVGPVGMGVAIGGIMGILTETDKVVFLGGIETPAIADIVSGIAAGVALTNPEATATTSYIGTLTDQDMAREAANAFIAQGYDVVCASANSAQLGCLWAAEDAGVYALGFNSDQYEIAPNAVVLSVMRNFSYIYMNVFEQLVAGNWKSGKVAYDLDQQGTLVSDWHGWDQKLPAEKVTAINEFITKLFAGGYKGQY</sequence>
<evidence type="ECO:0000259" key="6">
    <source>
        <dbReference type="Pfam" id="PF02608"/>
    </source>
</evidence>
<evidence type="ECO:0000313" key="7">
    <source>
        <dbReference type="EMBL" id="MPM24622.1"/>
    </source>
</evidence>
<evidence type="ECO:0000256" key="3">
    <source>
        <dbReference type="ARBA" id="ARBA00022729"/>
    </source>
</evidence>
<dbReference type="PROSITE" id="PS51257">
    <property type="entry name" value="PROKAR_LIPOPROTEIN"/>
    <property type="match status" value="1"/>
</dbReference>
<accession>A0A644Y7P8</accession>
<dbReference type="Pfam" id="PF02608">
    <property type="entry name" value="Bmp"/>
    <property type="match status" value="1"/>
</dbReference>
<dbReference type="PANTHER" id="PTHR34296:SF2">
    <property type="entry name" value="ABC TRANSPORTER GUANOSINE-BINDING PROTEIN NUPN"/>
    <property type="match status" value="1"/>
</dbReference>
<comment type="caution">
    <text evidence="7">The sequence shown here is derived from an EMBL/GenBank/DDBJ whole genome shotgun (WGS) entry which is preliminary data.</text>
</comment>
<keyword evidence="4" id="KW-0472">Membrane</keyword>
<keyword evidence="3" id="KW-0732">Signal</keyword>
<keyword evidence="2" id="KW-1003">Cell membrane</keyword>
<dbReference type="GO" id="GO:0005886">
    <property type="term" value="C:plasma membrane"/>
    <property type="evidence" value="ECO:0007669"/>
    <property type="project" value="UniProtKB-SubCell"/>
</dbReference>
<protein>
    <recommendedName>
        <fullName evidence="6">ABC transporter substrate-binding protein PnrA-like domain-containing protein</fullName>
    </recommendedName>
</protein>
<proteinExistence type="predicted"/>
<dbReference type="EMBL" id="VSSQ01004306">
    <property type="protein sequence ID" value="MPM24622.1"/>
    <property type="molecule type" value="Genomic_DNA"/>
</dbReference>
<keyword evidence="5" id="KW-0449">Lipoprotein</keyword>
<feature type="domain" description="ABC transporter substrate-binding protein PnrA-like" evidence="6">
    <location>
        <begin position="59"/>
        <end position="325"/>
    </location>
</feature>
<reference evidence="7" key="1">
    <citation type="submission" date="2019-08" db="EMBL/GenBank/DDBJ databases">
        <authorList>
            <person name="Kucharzyk K."/>
            <person name="Murdoch R.W."/>
            <person name="Higgins S."/>
            <person name="Loffler F."/>
        </authorList>
    </citation>
    <scope>NUCLEOTIDE SEQUENCE</scope>
</reference>
<comment type="subcellular location">
    <subcellularLocation>
        <location evidence="1">Cell membrane</location>
    </subcellularLocation>
</comment>
<evidence type="ECO:0000256" key="4">
    <source>
        <dbReference type="ARBA" id="ARBA00023136"/>
    </source>
</evidence>
<dbReference type="InterPro" id="IPR050957">
    <property type="entry name" value="BMP_lipoprotein"/>
</dbReference>
<dbReference type="InterPro" id="IPR003760">
    <property type="entry name" value="PnrA-like"/>
</dbReference>
<evidence type="ECO:0000256" key="1">
    <source>
        <dbReference type="ARBA" id="ARBA00004236"/>
    </source>
</evidence>
<dbReference type="AlphaFoldDB" id="A0A644Y7P8"/>
<evidence type="ECO:0000256" key="2">
    <source>
        <dbReference type="ARBA" id="ARBA00022475"/>
    </source>
</evidence>
<organism evidence="7">
    <name type="scientific">bioreactor metagenome</name>
    <dbReference type="NCBI Taxonomy" id="1076179"/>
    <lineage>
        <taxon>unclassified sequences</taxon>
        <taxon>metagenomes</taxon>
        <taxon>ecological metagenomes</taxon>
    </lineage>
</organism>
<dbReference type="CDD" id="cd06304">
    <property type="entry name" value="PBP1_BmpA_Med_PnrA-like"/>
    <property type="match status" value="1"/>
</dbReference>